<feature type="region of interest" description="Disordered" evidence="1">
    <location>
        <begin position="1"/>
        <end position="21"/>
    </location>
</feature>
<feature type="compositionally biased region" description="Basic and acidic residues" evidence="1">
    <location>
        <begin position="8"/>
        <end position="21"/>
    </location>
</feature>
<organism evidence="2 3">
    <name type="scientific">Chondromyces crocatus</name>
    <dbReference type="NCBI Taxonomy" id="52"/>
    <lineage>
        <taxon>Bacteria</taxon>
        <taxon>Pseudomonadati</taxon>
        <taxon>Myxococcota</taxon>
        <taxon>Polyangia</taxon>
        <taxon>Polyangiales</taxon>
        <taxon>Polyangiaceae</taxon>
        <taxon>Chondromyces</taxon>
    </lineage>
</organism>
<sequence>MGTFDTSFQKKEEGKITTQIEERTSKVPSGTYLALSIGAMAASAGLMLAGKKQAANFIGQWAPSLLVIGLYNKVVKLERELLSSQGVTKPATTQGSFAGQTYR</sequence>
<dbReference type="EMBL" id="CP012159">
    <property type="protein sequence ID" value="AKT39744.1"/>
    <property type="molecule type" value="Genomic_DNA"/>
</dbReference>
<dbReference type="AlphaFoldDB" id="A0A0K1EFX0"/>
<keyword evidence="3" id="KW-1185">Reference proteome</keyword>
<evidence type="ECO:0000313" key="3">
    <source>
        <dbReference type="Proteomes" id="UP000067626"/>
    </source>
</evidence>
<dbReference type="STRING" id="52.CMC5_038950"/>
<protein>
    <submittedName>
        <fullName evidence="2">Uncharacterized protein</fullName>
    </submittedName>
</protein>
<accession>A0A0K1EFX0</accession>
<dbReference type="KEGG" id="ccro:CMC5_038950"/>
<name>A0A0K1EFX0_CHOCO</name>
<evidence type="ECO:0000313" key="2">
    <source>
        <dbReference type="EMBL" id="AKT39744.1"/>
    </source>
</evidence>
<dbReference type="Proteomes" id="UP000067626">
    <property type="component" value="Chromosome"/>
</dbReference>
<gene>
    <name evidence="2" type="ORF">CMC5_038950</name>
</gene>
<evidence type="ECO:0000256" key="1">
    <source>
        <dbReference type="SAM" id="MobiDB-lite"/>
    </source>
</evidence>
<reference evidence="2 3" key="1">
    <citation type="submission" date="2015-07" db="EMBL/GenBank/DDBJ databases">
        <title>Genome analysis of myxobacterium Chondromyces crocatus Cm c5 reveals a high potential for natural compound synthesis and the genetic basis for the loss of fruiting body formation.</title>
        <authorList>
            <person name="Zaburannyi N."/>
            <person name="Bunk B."/>
            <person name="Maier J."/>
            <person name="Overmann J."/>
            <person name="Mueller R."/>
        </authorList>
    </citation>
    <scope>NUCLEOTIDE SEQUENCE [LARGE SCALE GENOMIC DNA]</scope>
    <source>
        <strain evidence="2 3">Cm c5</strain>
    </source>
</reference>
<proteinExistence type="predicted"/>